<gene>
    <name evidence="1" type="ORF">SAMN05421874_10938</name>
</gene>
<dbReference type="InterPro" id="IPR045592">
    <property type="entry name" value="DUF6461"/>
</dbReference>
<organism evidence="1 2">
    <name type="scientific">Nonomuraea maritima</name>
    <dbReference type="NCBI Taxonomy" id="683260"/>
    <lineage>
        <taxon>Bacteria</taxon>
        <taxon>Bacillati</taxon>
        <taxon>Actinomycetota</taxon>
        <taxon>Actinomycetes</taxon>
        <taxon>Streptosporangiales</taxon>
        <taxon>Streptosporangiaceae</taxon>
        <taxon>Nonomuraea</taxon>
    </lineage>
</organism>
<dbReference type="Proteomes" id="UP000198683">
    <property type="component" value="Unassembled WGS sequence"/>
</dbReference>
<dbReference type="STRING" id="683260.SAMN05421874_10938"/>
<proteinExistence type="predicted"/>
<dbReference type="Pfam" id="PF20062">
    <property type="entry name" value="DUF6461"/>
    <property type="match status" value="1"/>
</dbReference>
<sequence length="185" mass="20227">MSPPDIAHHRGLVARWMRDPACVTWCSALDVAQAARCFGADPGAGVPMTFTDAEFEHYDEGRECVVIGSLDGWTLAIEPNGGEARSSGVLAALSRGGRALSLYWNGPVHVELNYAVQGRFVAEVPRSPVADWPAAIRDVVAPHLSGMTFPPDDRWRTDAFTLAARLSGTQLTDRWLETEHLRFVI</sequence>
<dbReference type="OrthoDB" id="3524514at2"/>
<protein>
    <submittedName>
        <fullName evidence="1">Uncharacterized protein</fullName>
    </submittedName>
</protein>
<reference evidence="1 2" key="1">
    <citation type="submission" date="2016-10" db="EMBL/GenBank/DDBJ databases">
        <authorList>
            <person name="de Groot N.N."/>
        </authorList>
    </citation>
    <scope>NUCLEOTIDE SEQUENCE [LARGE SCALE GENOMIC DNA]</scope>
    <source>
        <strain evidence="1 2">CGMCC 4.5681</strain>
    </source>
</reference>
<name>A0A1G9D9H4_9ACTN</name>
<evidence type="ECO:0000313" key="2">
    <source>
        <dbReference type="Proteomes" id="UP000198683"/>
    </source>
</evidence>
<dbReference type="AlphaFoldDB" id="A0A1G9D9H4"/>
<accession>A0A1G9D9H4</accession>
<evidence type="ECO:0000313" key="1">
    <source>
        <dbReference type="EMBL" id="SDK60548.1"/>
    </source>
</evidence>
<dbReference type="RefSeq" id="WP_090765688.1">
    <property type="nucleotide sequence ID" value="NZ_FNFB01000009.1"/>
</dbReference>
<dbReference type="EMBL" id="FNFB01000009">
    <property type="protein sequence ID" value="SDK60548.1"/>
    <property type="molecule type" value="Genomic_DNA"/>
</dbReference>
<keyword evidence="2" id="KW-1185">Reference proteome</keyword>